<protein>
    <submittedName>
        <fullName evidence="1">Hemopexin repeat-containing protein</fullName>
    </submittedName>
</protein>
<name>A0ABZ2QXG2_9ACTN</name>
<dbReference type="InterPro" id="IPR036375">
    <property type="entry name" value="Hemopexin-like_dom_sf"/>
</dbReference>
<dbReference type="InterPro" id="IPR018487">
    <property type="entry name" value="Hemopexin-like_repeat"/>
</dbReference>
<dbReference type="Proteomes" id="UP001626628">
    <property type="component" value="Chromosome"/>
</dbReference>
<evidence type="ECO:0000313" key="2">
    <source>
        <dbReference type="Proteomes" id="UP001626628"/>
    </source>
</evidence>
<reference evidence="1 2" key="1">
    <citation type="submission" date="2024-03" db="EMBL/GenBank/DDBJ databases">
        <title>The complete genome of Streptomyces sirii sp.nov.</title>
        <authorList>
            <person name="Zakalyukina Y.V."/>
            <person name="Belik A.R."/>
            <person name="Biryukov M.V."/>
            <person name="Baturina O.A."/>
            <person name="Kabilov M.R."/>
        </authorList>
    </citation>
    <scope>NUCLEOTIDE SEQUENCE [LARGE SCALE GENOMIC DNA]</scope>
    <source>
        <strain evidence="1 2">BP-8</strain>
    </source>
</reference>
<dbReference type="RefSeq" id="WP_407289055.1">
    <property type="nucleotide sequence ID" value="NZ_CP147982.1"/>
</dbReference>
<keyword evidence="2" id="KW-1185">Reference proteome</keyword>
<proteinExistence type="predicted"/>
<sequence>MVALSTAIAWPNDKVYLFFDDGTYHRYNAVTGSFEQGSLDVKENWGFDGSPGAFVWWGAGKGYAFTGGTYVRYDQFDDRIDGPPKPVAGNWPGLPDGSGGGANWQQGIDAAVNWGTGKLFLFKGDSYVRYDITADRMDTGYPRKIAGNWPGLFSQGLDAAVYPGGRFAYFFRGAFYQRYDVDADGVDDSGALADFTLAPTPSGALAPARLLTLVQANRLMADLIRRGRLTLKSPVFMDGPSGIVSPTPSQRVTVGPPTLDGIRYTNALNPTAEFFDNVDQRMLLALYRLTRWINSSRPDVTELLHLGIGHGSGPPNDCHNQGRALDLSGIRGTDDGTPFTKSIKTNWGQLPPRPGSNVRIAPSVDALAFGLFTTAFRYATFECEANGIGTANKWPMPQLGGSGFVIYPDYGGVAALRAAHQDHIHMQVGPTRV</sequence>
<dbReference type="EMBL" id="CP147982">
    <property type="protein sequence ID" value="WXK81252.1"/>
    <property type="molecule type" value="Genomic_DNA"/>
</dbReference>
<dbReference type="SMART" id="SM00120">
    <property type="entry name" value="HX"/>
    <property type="match status" value="4"/>
</dbReference>
<gene>
    <name evidence="1" type="ORF">WAB15_37505</name>
</gene>
<dbReference type="PROSITE" id="PS51642">
    <property type="entry name" value="HEMOPEXIN_2"/>
    <property type="match status" value="2"/>
</dbReference>
<organism evidence="1 2">
    <name type="scientific">Streptomyces sirii</name>
    <dbReference type="NCBI Taxonomy" id="3127701"/>
    <lineage>
        <taxon>Bacteria</taxon>
        <taxon>Bacillati</taxon>
        <taxon>Actinomycetota</taxon>
        <taxon>Actinomycetes</taxon>
        <taxon>Kitasatosporales</taxon>
        <taxon>Streptomycetaceae</taxon>
        <taxon>Streptomyces</taxon>
    </lineage>
</organism>
<dbReference type="SUPFAM" id="SSF50923">
    <property type="entry name" value="Hemopexin-like domain"/>
    <property type="match status" value="1"/>
</dbReference>
<evidence type="ECO:0000313" key="1">
    <source>
        <dbReference type="EMBL" id="WXK81252.1"/>
    </source>
</evidence>
<dbReference type="Pfam" id="PF00045">
    <property type="entry name" value="Hemopexin"/>
    <property type="match status" value="1"/>
</dbReference>
<dbReference type="Gene3D" id="2.110.10.10">
    <property type="entry name" value="Hemopexin-like domain"/>
    <property type="match status" value="2"/>
</dbReference>
<accession>A0ABZ2QXG2</accession>